<dbReference type="Proteomes" id="UP000436088">
    <property type="component" value="Unassembled WGS sequence"/>
</dbReference>
<comment type="caution">
    <text evidence="7">The sequence shown here is derived from an EMBL/GenBank/DDBJ whole genome shotgun (WGS) entry which is preliminary data.</text>
</comment>
<evidence type="ECO:0000256" key="3">
    <source>
        <dbReference type="ARBA" id="ARBA00022692"/>
    </source>
</evidence>
<sequence length="146" mass="15967">MEGRLKDCKAILLLISNTEEEAESRFHDIKLAAGIDPNCVSEVVKPTNINHVQGGLLRSHGCIVPKYFLSTGVAVNKLMNAIVSMSFISIYEAITIGGALFMFAGISVVAWLFFYLLLPETKGRTLEEIETLFSKNTTLNGNLSAN</sequence>
<feature type="transmembrane region" description="Helical" evidence="6">
    <location>
        <begin position="94"/>
        <end position="118"/>
    </location>
</feature>
<keyword evidence="2" id="KW-0813">Transport</keyword>
<evidence type="ECO:0000256" key="4">
    <source>
        <dbReference type="ARBA" id="ARBA00022989"/>
    </source>
</evidence>
<feature type="transmembrane region" description="Helical" evidence="6">
    <location>
        <begin position="67"/>
        <end position="88"/>
    </location>
</feature>
<evidence type="ECO:0000256" key="2">
    <source>
        <dbReference type="ARBA" id="ARBA00022448"/>
    </source>
</evidence>
<keyword evidence="3 6" id="KW-0812">Transmembrane</keyword>
<protein>
    <submittedName>
        <fullName evidence="7">Uncharacterized protein</fullName>
    </submittedName>
</protein>
<dbReference type="Pfam" id="PF00083">
    <property type="entry name" value="Sugar_tr"/>
    <property type="match status" value="1"/>
</dbReference>
<evidence type="ECO:0000313" key="7">
    <source>
        <dbReference type="EMBL" id="KAE8697293.1"/>
    </source>
</evidence>
<dbReference type="PANTHER" id="PTHR48020:SF49">
    <property type="entry name" value="SUGAR TRANSPORTER"/>
    <property type="match status" value="1"/>
</dbReference>
<dbReference type="GO" id="GO:0016020">
    <property type="term" value="C:membrane"/>
    <property type="evidence" value="ECO:0007669"/>
    <property type="project" value="UniProtKB-SubCell"/>
</dbReference>
<dbReference type="InterPro" id="IPR005828">
    <property type="entry name" value="MFS_sugar_transport-like"/>
</dbReference>
<evidence type="ECO:0000256" key="5">
    <source>
        <dbReference type="ARBA" id="ARBA00023136"/>
    </source>
</evidence>
<name>A0A6A2ZZX4_HIBSY</name>
<proteinExistence type="predicted"/>
<keyword evidence="4 6" id="KW-1133">Transmembrane helix</keyword>
<evidence type="ECO:0000313" key="8">
    <source>
        <dbReference type="Proteomes" id="UP000436088"/>
    </source>
</evidence>
<organism evidence="7 8">
    <name type="scientific">Hibiscus syriacus</name>
    <name type="common">Rose of Sharon</name>
    <dbReference type="NCBI Taxonomy" id="106335"/>
    <lineage>
        <taxon>Eukaryota</taxon>
        <taxon>Viridiplantae</taxon>
        <taxon>Streptophyta</taxon>
        <taxon>Embryophyta</taxon>
        <taxon>Tracheophyta</taxon>
        <taxon>Spermatophyta</taxon>
        <taxon>Magnoliopsida</taxon>
        <taxon>eudicotyledons</taxon>
        <taxon>Gunneridae</taxon>
        <taxon>Pentapetalae</taxon>
        <taxon>rosids</taxon>
        <taxon>malvids</taxon>
        <taxon>Malvales</taxon>
        <taxon>Malvaceae</taxon>
        <taxon>Malvoideae</taxon>
        <taxon>Hibiscus</taxon>
    </lineage>
</organism>
<keyword evidence="8" id="KW-1185">Reference proteome</keyword>
<dbReference type="SUPFAM" id="SSF103473">
    <property type="entry name" value="MFS general substrate transporter"/>
    <property type="match status" value="1"/>
</dbReference>
<gene>
    <name evidence="7" type="ORF">F3Y22_tig00110621pilonHSYRG00031</name>
</gene>
<dbReference type="GO" id="GO:0022857">
    <property type="term" value="F:transmembrane transporter activity"/>
    <property type="evidence" value="ECO:0007669"/>
    <property type="project" value="InterPro"/>
</dbReference>
<dbReference type="AlphaFoldDB" id="A0A6A2ZZX4"/>
<comment type="subcellular location">
    <subcellularLocation>
        <location evidence="1">Membrane</location>
    </subcellularLocation>
</comment>
<dbReference type="Gene3D" id="1.20.1250.20">
    <property type="entry name" value="MFS general substrate transporter like domains"/>
    <property type="match status" value="1"/>
</dbReference>
<accession>A0A6A2ZZX4</accession>
<dbReference type="PANTHER" id="PTHR48020">
    <property type="entry name" value="PROTON MYO-INOSITOL COTRANSPORTER"/>
    <property type="match status" value="1"/>
</dbReference>
<dbReference type="InterPro" id="IPR050814">
    <property type="entry name" value="Myo-inositol_Transporter"/>
</dbReference>
<evidence type="ECO:0000256" key="1">
    <source>
        <dbReference type="ARBA" id="ARBA00004370"/>
    </source>
</evidence>
<keyword evidence="5 6" id="KW-0472">Membrane</keyword>
<reference evidence="7" key="1">
    <citation type="submission" date="2019-09" db="EMBL/GenBank/DDBJ databases">
        <title>Draft genome information of white flower Hibiscus syriacus.</title>
        <authorList>
            <person name="Kim Y.-M."/>
        </authorList>
    </citation>
    <scope>NUCLEOTIDE SEQUENCE [LARGE SCALE GENOMIC DNA]</scope>
    <source>
        <strain evidence="7">YM2019G1</strain>
    </source>
</reference>
<evidence type="ECO:0000256" key="6">
    <source>
        <dbReference type="SAM" id="Phobius"/>
    </source>
</evidence>
<dbReference type="EMBL" id="VEPZ02001051">
    <property type="protein sequence ID" value="KAE8697293.1"/>
    <property type="molecule type" value="Genomic_DNA"/>
</dbReference>
<dbReference type="InterPro" id="IPR036259">
    <property type="entry name" value="MFS_trans_sf"/>
</dbReference>